<gene>
    <name evidence="4" type="ORF">A4R35_03640</name>
</gene>
<dbReference type="AlphaFoldDB" id="A0A328VG92"/>
<dbReference type="Pfam" id="PF00011">
    <property type="entry name" value="HSP20"/>
    <property type="match status" value="1"/>
</dbReference>
<comment type="caution">
    <text evidence="4">The sequence shown here is derived from an EMBL/GenBank/DDBJ whole genome shotgun (WGS) entry which is preliminary data.</text>
</comment>
<dbReference type="OrthoDB" id="9811615at2"/>
<comment type="similarity">
    <text evidence="1 2">Belongs to the small heat shock protein (HSP20) family.</text>
</comment>
<evidence type="ECO:0000259" key="3">
    <source>
        <dbReference type="PROSITE" id="PS01031"/>
    </source>
</evidence>
<dbReference type="RefSeq" id="WP_112426662.1">
    <property type="nucleotide sequence ID" value="NZ_MCIF01000002.1"/>
</dbReference>
<dbReference type="SUPFAM" id="SSF49764">
    <property type="entry name" value="HSP20-like chaperones"/>
    <property type="match status" value="1"/>
</dbReference>
<sequence length="161" mass="17676">MALTRGFDPFAEMLSLRDAMNRLLEQSFVRPSSALLGTTGSRMIPVDVLETEQGYRITALLPGVKPEDIELLAHEHSLTLKAKYRGGEEDEGQQQGSWLLREIGSGTVERTLAFERPVDANKIEARYENGRLTISVPLSEGSRPRRISVRAATPVSAGATP</sequence>
<dbReference type="EMBL" id="MCIF01000002">
    <property type="protein sequence ID" value="RAQ94613.1"/>
    <property type="molecule type" value="Genomic_DNA"/>
</dbReference>
<protein>
    <recommendedName>
        <fullName evidence="3">SHSP domain-containing protein</fullName>
    </recommendedName>
</protein>
<evidence type="ECO:0000313" key="5">
    <source>
        <dbReference type="Proteomes" id="UP000248706"/>
    </source>
</evidence>
<dbReference type="PANTHER" id="PTHR11527">
    <property type="entry name" value="HEAT-SHOCK PROTEIN 20 FAMILY MEMBER"/>
    <property type="match status" value="1"/>
</dbReference>
<dbReference type="PROSITE" id="PS01031">
    <property type="entry name" value="SHSP"/>
    <property type="match status" value="1"/>
</dbReference>
<proteinExistence type="inferred from homology"/>
<dbReference type="Proteomes" id="UP000248706">
    <property type="component" value="Unassembled WGS sequence"/>
</dbReference>
<keyword evidence="5" id="KW-1185">Reference proteome</keyword>
<evidence type="ECO:0000256" key="2">
    <source>
        <dbReference type="RuleBase" id="RU003616"/>
    </source>
</evidence>
<name>A0A328VG92_9CHLR</name>
<dbReference type="CDD" id="cd06464">
    <property type="entry name" value="ACD_sHsps-like"/>
    <property type="match status" value="1"/>
</dbReference>
<feature type="domain" description="SHSP" evidence="3">
    <location>
        <begin position="37"/>
        <end position="152"/>
    </location>
</feature>
<evidence type="ECO:0000313" key="4">
    <source>
        <dbReference type="EMBL" id="RAQ94613.1"/>
    </source>
</evidence>
<reference evidence="4 5" key="1">
    <citation type="submission" date="2016-08" db="EMBL/GenBank/DDBJ databases">
        <title>Analysis of Carbohydrate Active Enzymes in Thermogemmatispora T81 Reveals Carbohydrate Degradation Ability.</title>
        <authorList>
            <person name="Tomazini A."/>
            <person name="Lal S."/>
            <person name="Stott M."/>
            <person name="Henrissat B."/>
            <person name="Polikarpov I."/>
            <person name="Sparling R."/>
            <person name="Levin D.B."/>
        </authorList>
    </citation>
    <scope>NUCLEOTIDE SEQUENCE [LARGE SCALE GENOMIC DNA]</scope>
    <source>
        <strain evidence="4 5">T81</strain>
    </source>
</reference>
<organism evidence="4 5">
    <name type="scientific">Thermogemmatispora tikiterensis</name>
    <dbReference type="NCBI Taxonomy" id="1825093"/>
    <lineage>
        <taxon>Bacteria</taxon>
        <taxon>Bacillati</taxon>
        <taxon>Chloroflexota</taxon>
        <taxon>Ktedonobacteria</taxon>
        <taxon>Thermogemmatisporales</taxon>
        <taxon>Thermogemmatisporaceae</taxon>
        <taxon>Thermogemmatispora</taxon>
    </lineage>
</organism>
<dbReference type="InterPro" id="IPR008978">
    <property type="entry name" value="HSP20-like_chaperone"/>
</dbReference>
<evidence type="ECO:0000256" key="1">
    <source>
        <dbReference type="PROSITE-ProRule" id="PRU00285"/>
    </source>
</evidence>
<accession>A0A328VG92</accession>
<dbReference type="Gene3D" id="2.60.40.790">
    <property type="match status" value="1"/>
</dbReference>
<dbReference type="InterPro" id="IPR002068">
    <property type="entry name" value="A-crystallin/Hsp20_dom"/>
</dbReference>
<dbReference type="InterPro" id="IPR031107">
    <property type="entry name" value="Small_HSP"/>
</dbReference>